<dbReference type="EMBL" id="OBQI01000007">
    <property type="protein sequence ID" value="SOC52937.1"/>
    <property type="molecule type" value="Genomic_DNA"/>
</dbReference>
<name>A0A285VG54_9ACTN</name>
<accession>A0A285VG54</accession>
<dbReference type="GO" id="GO:0005829">
    <property type="term" value="C:cytosol"/>
    <property type="evidence" value="ECO:0007669"/>
    <property type="project" value="TreeGrafter"/>
</dbReference>
<keyword evidence="7" id="KW-1185">Reference proteome</keyword>
<dbReference type="InterPro" id="IPR009057">
    <property type="entry name" value="Homeodomain-like_sf"/>
</dbReference>
<dbReference type="PANTHER" id="PTHR47894">
    <property type="entry name" value="HTH-TYPE TRANSCRIPTIONAL REGULATOR GADX"/>
    <property type="match status" value="1"/>
</dbReference>
<dbReference type="Gene3D" id="1.10.10.60">
    <property type="entry name" value="Homeodomain-like"/>
    <property type="match status" value="1"/>
</dbReference>
<keyword evidence="2" id="KW-0238">DNA-binding</keyword>
<dbReference type="InterPro" id="IPR032687">
    <property type="entry name" value="AraC-type_N"/>
</dbReference>
<dbReference type="InterPro" id="IPR018060">
    <property type="entry name" value="HTH_AraC"/>
</dbReference>
<dbReference type="GO" id="GO:0003700">
    <property type="term" value="F:DNA-binding transcription factor activity"/>
    <property type="evidence" value="ECO:0007669"/>
    <property type="project" value="InterPro"/>
</dbReference>
<dbReference type="GO" id="GO:0000976">
    <property type="term" value="F:transcription cis-regulatory region binding"/>
    <property type="evidence" value="ECO:0007669"/>
    <property type="project" value="TreeGrafter"/>
</dbReference>
<evidence type="ECO:0000313" key="6">
    <source>
        <dbReference type="EMBL" id="SOC52937.1"/>
    </source>
</evidence>
<evidence type="ECO:0000256" key="1">
    <source>
        <dbReference type="ARBA" id="ARBA00023015"/>
    </source>
</evidence>
<dbReference type="Pfam" id="PF12625">
    <property type="entry name" value="Arabinose_bd"/>
    <property type="match status" value="1"/>
</dbReference>
<evidence type="ECO:0000256" key="2">
    <source>
        <dbReference type="ARBA" id="ARBA00023125"/>
    </source>
</evidence>
<sequence>MSHDTIGRKLIISANPQPFDAPVRGTGSVALLCALAMEHGLPRRDVLAGGGIPEAALEDPDAEITGAQELRAIAAVAESLPEDAGLTAGGRYRLASYGIWGFALLSSRTLREAHEVAMRFVDLTYALTRISAQEDEGEVRLFFDDLDVPEHVRRFVLLRDTSAALQLWRETLGRPVVPLRVTLRLPQPADPTGYETAFGVPSLFGTARSMLAFDAALLDQPLPQAAPLTAALCQAQCRDLLQRRHSRQGTSGRVRDLLVHTGGRILGQEEVAAELHVSVRTLRRMLEDDGTTFRAIVEQTREHLAEELLVTAGLSVEQVARRLGYTDASTFVHAFRRWKGISPGRWKERKRGLPVRPSTNGRKSRPAAGVSDGRAGRAADGIPVPSTSSKAPGPREPGAADS</sequence>
<dbReference type="SMART" id="SM00342">
    <property type="entry name" value="HTH_ARAC"/>
    <property type="match status" value="1"/>
</dbReference>
<dbReference type="PANTHER" id="PTHR47894:SF1">
    <property type="entry name" value="HTH-TYPE TRANSCRIPTIONAL REGULATOR VQSM"/>
    <property type="match status" value="1"/>
</dbReference>
<dbReference type="SUPFAM" id="SSF46689">
    <property type="entry name" value="Homeodomain-like"/>
    <property type="match status" value="1"/>
</dbReference>
<feature type="domain" description="HTH araC/xylS-type" evidence="5">
    <location>
        <begin position="252"/>
        <end position="349"/>
    </location>
</feature>
<dbReference type="Proteomes" id="UP000219435">
    <property type="component" value="Unassembled WGS sequence"/>
</dbReference>
<evidence type="ECO:0000313" key="7">
    <source>
        <dbReference type="Proteomes" id="UP000219435"/>
    </source>
</evidence>
<organism evidence="6 7">
    <name type="scientific">Blastococcus aggregatus</name>
    <dbReference type="NCBI Taxonomy" id="38502"/>
    <lineage>
        <taxon>Bacteria</taxon>
        <taxon>Bacillati</taxon>
        <taxon>Actinomycetota</taxon>
        <taxon>Actinomycetes</taxon>
        <taxon>Geodermatophilales</taxon>
        <taxon>Geodermatophilaceae</taxon>
        <taxon>Blastococcus</taxon>
    </lineage>
</organism>
<gene>
    <name evidence="6" type="ORF">SAMN05660748_4251</name>
</gene>
<keyword evidence="3" id="KW-0804">Transcription</keyword>
<evidence type="ECO:0000256" key="3">
    <source>
        <dbReference type="ARBA" id="ARBA00023163"/>
    </source>
</evidence>
<dbReference type="PROSITE" id="PS01124">
    <property type="entry name" value="HTH_ARAC_FAMILY_2"/>
    <property type="match status" value="1"/>
</dbReference>
<evidence type="ECO:0000259" key="5">
    <source>
        <dbReference type="PROSITE" id="PS01124"/>
    </source>
</evidence>
<reference evidence="7" key="1">
    <citation type="submission" date="2017-08" db="EMBL/GenBank/DDBJ databases">
        <authorList>
            <person name="Varghese N."/>
            <person name="Submissions S."/>
        </authorList>
    </citation>
    <scope>NUCLEOTIDE SEQUENCE [LARGE SCALE GENOMIC DNA]</scope>
    <source>
        <strain evidence="7">DSM 4725</strain>
    </source>
</reference>
<proteinExistence type="predicted"/>
<evidence type="ECO:0000256" key="4">
    <source>
        <dbReference type="SAM" id="MobiDB-lite"/>
    </source>
</evidence>
<keyword evidence="1" id="KW-0805">Transcription regulation</keyword>
<dbReference type="AlphaFoldDB" id="A0A285VG54"/>
<feature type="region of interest" description="Disordered" evidence="4">
    <location>
        <begin position="346"/>
        <end position="402"/>
    </location>
</feature>
<protein>
    <submittedName>
        <fullName evidence="6">Transcriptional regulator, AraC family</fullName>
    </submittedName>
</protein>
<dbReference type="Pfam" id="PF12833">
    <property type="entry name" value="HTH_18"/>
    <property type="match status" value="1"/>
</dbReference>